<organism evidence="1 2">
    <name type="scientific">Lipomyces kononenkoae</name>
    <name type="common">Yeast</name>
    <dbReference type="NCBI Taxonomy" id="34357"/>
    <lineage>
        <taxon>Eukaryota</taxon>
        <taxon>Fungi</taxon>
        <taxon>Dikarya</taxon>
        <taxon>Ascomycota</taxon>
        <taxon>Saccharomycotina</taxon>
        <taxon>Lipomycetes</taxon>
        <taxon>Lipomycetales</taxon>
        <taxon>Lipomycetaceae</taxon>
        <taxon>Lipomyces</taxon>
    </lineage>
</organism>
<evidence type="ECO:0000313" key="1">
    <source>
        <dbReference type="EMBL" id="KAK9241222.1"/>
    </source>
</evidence>
<proteinExistence type="predicted"/>
<keyword evidence="2" id="KW-1185">Reference proteome</keyword>
<name>A0ACC3TE99_LIPKO</name>
<dbReference type="Proteomes" id="UP001433508">
    <property type="component" value="Unassembled WGS sequence"/>
</dbReference>
<accession>A0ACC3TE99</accession>
<dbReference type="EMBL" id="MU971335">
    <property type="protein sequence ID" value="KAK9241222.1"/>
    <property type="molecule type" value="Genomic_DNA"/>
</dbReference>
<evidence type="ECO:0000313" key="2">
    <source>
        <dbReference type="Proteomes" id="UP001433508"/>
    </source>
</evidence>
<sequence>MDRYLRQYLAGETITVFVRGKPSQKIPDFPPWVAELFEIVSIPVPVPGRKDEHGGTDKMVKSFGLSRVKVAMPPRGDAPGLPRLSALVNAVIELPKELDFSISIDKLRGWSDMYYQGDKFGVLVISEWTPAQSFYTPEGYIQVVAEIADVPIEITDQAVFKKLAQKLFFAGNADVDMKGTIDVVLDMPVGEFTIRNMPVKGSVTLTGYPAATKLSGLEEKMEETTRMMSTIWNQLINDASTNVINQGWREVERESRFQREAAESANRREDEDSLTHSNNVGNSQRTSVIIEGNPVSVDQPGLLSMPSWMDIPEIWELVSQSLDPAAVSVGTQGVDDQSTKESHIIAYSEGGSSHIHFTDTPMPEIYEKILKRLTEERERHKALMKEIAN</sequence>
<comment type="caution">
    <text evidence="1">The sequence shown here is derived from an EMBL/GenBank/DDBJ whole genome shotgun (WGS) entry which is preliminary data.</text>
</comment>
<protein>
    <submittedName>
        <fullName evidence="1">Uncharacterized protein</fullName>
    </submittedName>
</protein>
<reference evidence="2" key="1">
    <citation type="journal article" date="2024" name="Front. Bioeng. Biotechnol.">
        <title>Genome-scale model development and genomic sequencing of the oleaginous clade Lipomyces.</title>
        <authorList>
            <person name="Czajka J.J."/>
            <person name="Han Y."/>
            <person name="Kim J."/>
            <person name="Mondo S.J."/>
            <person name="Hofstad B.A."/>
            <person name="Robles A."/>
            <person name="Haridas S."/>
            <person name="Riley R."/>
            <person name="LaButti K."/>
            <person name="Pangilinan J."/>
            <person name="Andreopoulos W."/>
            <person name="Lipzen A."/>
            <person name="Yan J."/>
            <person name="Wang M."/>
            <person name="Ng V."/>
            <person name="Grigoriev I.V."/>
            <person name="Spatafora J.W."/>
            <person name="Magnuson J.K."/>
            <person name="Baker S.E."/>
            <person name="Pomraning K.R."/>
        </authorList>
    </citation>
    <scope>NUCLEOTIDE SEQUENCE [LARGE SCALE GENOMIC DNA]</scope>
    <source>
        <strain evidence="2">CBS 7786</strain>
    </source>
</reference>
<gene>
    <name evidence="1" type="ORF">V1525DRAFT_2762</name>
</gene>